<keyword evidence="3" id="KW-1185">Reference proteome</keyword>
<dbReference type="PANTHER" id="PTHR38353:SF2">
    <property type="entry name" value="TROPOMYOSIN"/>
    <property type="match status" value="1"/>
</dbReference>
<keyword evidence="1" id="KW-0175">Coiled coil</keyword>
<evidence type="ECO:0000313" key="2">
    <source>
        <dbReference type="EMBL" id="KAJ4951210.1"/>
    </source>
</evidence>
<dbReference type="AlphaFoldDB" id="A0A9Q0GPI8"/>
<evidence type="ECO:0000313" key="3">
    <source>
        <dbReference type="Proteomes" id="UP001141806"/>
    </source>
</evidence>
<organism evidence="2 3">
    <name type="scientific">Protea cynaroides</name>
    <dbReference type="NCBI Taxonomy" id="273540"/>
    <lineage>
        <taxon>Eukaryota</taxon>
        <taxon>Viridiplantae</taxon>
        <taxon>Streptophyta</taxon>
        <taxon>Embryophyta</taxon>
        <taxon>Tracheophyta</taxon>
        <taxon>Spermatophyta</taxon>
        <taxon>Magnoliopsida</taxon>
        <taxon>Proteales</taxon>
        <taxon>Proteaceae</taxon>
        <taxon>Protea</taxon>
    </lineage>
</organism>
<dbReference type="OrthoDB" id="1933536at2759"/>
<accession>A0A9Q0GPI8</accession>
<sequence>MEEYMQMMKLLRSQMNDLEDQVVTVAVDEQKHLTAICNMEKDLDLVLNFFLFVNVQALELINQERVSSSVKLKEKRSYYIKVVEEMNAKLQEQQDWIHSNKLHMGELGLLEGKTGEVKRKIEDKSTSRTHTIADNVNFKDLKTKMGVATARLDEISAKKSELVLKNSKMQQSIEQLKCKVAEFPSLLREMGMKALEEELKALSSDKAAETEYLHSLMEKIEQLKGISHVIRCACGVEYKVEM</sequence>
<dbReference type="EMBL" id="JAMYWD010000012">
    <property type="protein sequence ID" value="KAJ4951210.1"/>
    <property type="molecule type" value="Genomic_DNA"/>
</dbReference>
<comment type="caution">
    <text evidence="2">The sequence shown here is derived from an EMBL/GenBank/DDBJ whole genome shotgun (WGS) entry which is preliminary data.</text>
</comment>
<reference evidence="2" key="1">
    <citation type="journal article" date="2023" name="Plant J.">
        <title>The genome of the king protea, Protea cynaroides.</title>
        <authorList>
            <person name="Chang J."/>
            <person name="Duong T.A."/>
            <person name="Schoeman C."/>
            <person name="Ma X."/>
            <person name="Roodt D."/>
            <person name="Barker N."/>
            <person name="Li Z."/>
            <person name="Van de Peer Y."/>
            <person name="Mizrachi E."/>
        </authorList>
    </citation>
    <scope>NUCLEOTIDE SEQUENCE</scope>
    <source>
        <tissue evidence="2">Young leaves</tissue>
    </source>
</reference>
<dbReference type="PANTHER" id="PTHR38353">
    <property type="entry name" value="TROPOMYOSIN"/>
    <property type="match status" value="1"/>
</dbReference>
<name>A0A9Q0GPI8_9MAGN</name>
<feature type="coiled-coil region" evidence="1">
    <location>
        <begin position="159"/>
        <end position="212"/>
    </location>
</feature>
<protein>
    <submittedName>
        <fullName evidence="2">Uncharacterized protein</fullName>
    </submittedName>
</protein>
<evidence type="ECO:0000256" key="1">
    <source>
        <dbReference type="SAM" id="Coils"/>
    </source>
</evidence>
<proteinExistence type="predicted"/>
<dbReference type="Proteomes" id="UP001141806">
    <property type="component" value="Unassembled WGS sequence"/>
</dbReference>
<gene>
    <name evidence="2" type="ORF">NE237_028042</name>
</gene>